<dbReference type="KEGG" id="pbn:PADG_03094"/>
<dbReference type="RefSeq" id="XP_010758729.1">
    <property type="nucleotide sequence ID" value="XM_010760427.1"/>
</dbReference>
<dbReference type="GeneID" id="22582462"/>
<dbReference type="InterPro" id="IPR011009">
    <property type="entry name" value="Kinase-like_dom_sf"/>
</dbReference>
<proteinExistence type="predicted"/>
<reference evidence="1 2" key="1">
    <citation type="journal article" date="2011" name="PLoS Genet.">
        <title>Comparative genomic analysis of human fungal pathogens causing paracoccidioidomycosis.</title>
        <authorList>
            <person name="Desjardins C.A."/>
            <person name="Champion M.D."/>
            <person name="Holder J.W."/>
            <person name="Muszewska A."/>
            <person name="Goldberg J."/>
            <person name="Bailao A.M."/>
            <person name="Brigido M.M."/>
            <person name="Ferreira M.E."/>
            <person name="Garcia A.M."/>
            <person name="Grynberg M."/>
            <person name="Gujja S."/>
            <person name="Heiman D.I."/>
            <person name="Henn M.R."/>
            <person name="Kodira C.D."/>
            <person name="Leon-Narvaez H."/>
            <person name="Longo L.V."/>
            <person name="Ma L.J."/>
            <person name="Malavazi I."/>
            <person name="Matsuo A.L."/>
            <person name="Morais F.V."/>
            <person name="Pereira M."/>
            <person name="Rodriguez-Brito S."/>
            <person name="Sakthikumar S."/>
            <person name="Salem-Izacc S.M."/>
            <person name="Sykes S.M."/>
            <person name="Teixeira M.M."/>
            <person name="Vallejo M.C."/>
            <person name="Walter M.E."/>
            <person name="Yandava C."/>
            <person name="Young S."/>
            <person name="Zeng Q."/>
            <person name="Zucker J."/>
            <person name="Felipe M.S."/>
            <person name="Goldman G.H."/>
            <person name="Haas B.J."/>
            <person name="McEwen J.G."/>
            <person name="Nino-Vega G."/>
            <person name="Puccia R."/>
            <person name="San-Blas G."/>
            <person name="Soares C.M."/>
            <person name="Birren B.W."/>
            <person name="Cuomo C.A."/>
        </authorList>
    </citation>
    <scope>NUCLEOTIDE SEQUENCE [LARGE SCALE GENOMIC DNA]</scope>
    <source>
        <strain evidence="1 2">Pb18</strain>
    </source>
</reference>
<dbReference type="PANTHER" id="PTHR21310">
    <property type="entry name" value="AMINOGLYCOSIDE PHOSPHOTRANSFERASE-RELATED-RELATED"/>
    <property type="match status" value="1"/>
</dbReference>
<dbReference type="SUPFAM" id="SSF56112">
    <property type="entry name" value="Protein kinase-like (PK-like)"/>
    <property type="match status" value="1"/>
</dbReference>
<dbReference type="eggNOG" id="ENOG502RJUM">
    <property type="taxonomic scope" value="Eukaryota"/>
</dbReference>
<sequence length="545" mass="63147">MPIARRLLERQITFSEAKKEETTNILQELTYVTLAASFRDHIEKNSATIKAIVAHHLYLIPASYRVEISDRSEWLSGSFNLCVPVSIQSQKQKGSWRVLMRFPLPYKVAGPENGDEKIRCEAATYAWLNQECPNIPTACLHGFGLSTGQRFTAVRNAPFWTRCFQYLRRQILSLFQHPVPCQYMKHQTSAPEHMLGIGYLLLDYVNDGEMLSHSYAAQNHDTILRKNLFRDLAKIQLSLLRKPFPRIGSLTINNDAILTLNNRSFTLEVCQLANDKIPVEAIMPQGTTYTTVDTYIHDILSLHDSRLRYQPNGASSIEDCISQMCALATMRTVYSDFFDRKLRSGPFVLTLTDMHGSNFFVDDEWHITKLLDLEWACVRPIEMQHPPYWLTSQSVDRINEEQYSQICNEFIDIFEEEEKKMVMTEEQRNGKDHNTAALGNDMFPPLLSSYAELLKSLWNKGTFWYCLALDSPTGLHHIFYNRIRPRYQIPYDKDSHEEVSKFDSAFYIAAPTFWSSNAWHFMVTKAEDKKRYDEQLLEVFQAHSL</sequence>
<dbReference type="OrthoDB" id="3645574at2759"/>
<dbReference type="HOGENOM" id="CLU_025005_3_1_1"/>
<evidence type="ECO:0000313" key="2">
    <source>
        <dbReference type="Proteomes" id="UP000001628"/>
    </source>
</evidence>
<dbReference type="InParanoid" id="C1G7D9"/>
<dbReference type="STRING" id="502780.C1G7D9"/>
<dbReference type="Proteomes" id="UP000001628">
    <property type="component" value="Unassembled WGS sequence"/>
</dbReference>
<protein>
    <recommendedName>
        <fullName evidence="3">Aminoglycoside phosphotransferase domain-containing protein</fullName>
    </recommendedName>
</protein>
<evidence type="ECO:0000313" key="1">
    <source>
        <dbReference type="EMBL" id="EEH46996.1"/>
    </source>
</evidence>
<organism evidence="1 2">
    <name type="scientific">Paracoccidioides brasiliensis (strain Pb18)</name>
    <dbReference type="NCBI Taxonomy" id="502780"/>
    <lineage>
        <taxon>Eukaryota</taxon>
        <taxon>Fungi</taxon>
        <taxon>Dikarya</taxon>
        <taxon>Ascomycota</taxon>
        <taxon>Pezizomycotina</taxon>
        <taxon>Eurotiomycetes</taxon>
        <taxon>Eurotiomycetidae</taxon>
        <taxon>Onygenales</taxon>
        <taxon>Ajellomycetaceae</taxon>
        <taxon>Paracoccidioides</taxon>
    </lineage>
</organism>
<evidence type="ECO:0008006" key="3">
    <source>
        <dbReference type="Google" id="ProtNLM"/>
    </source>
</evidence>
<gene>
    <name evidence="1" type="ORF">PADG_03094</name>
</gene>
<dbReference type="VEuPathDB" id="FungiDB:PADG_03094"/>
<dbReference type="InterPro" id="IPR051678">
    <property type="entry name" value="AGP_Transferase"/>
</dbReference>
<dbReference type="OMA" id="PRYQIPY"/>
<keyword evidence="2" id="KW-1185">Reference proteome</keyword>
<dbReference type="AlphaFoldDB" id="C1G7D9"/>
<name>C1G7D9_PARBD</name>
<accession>C1G7D9</accession>
<dbReference type="EMBL" id="KN275959">
    <property type="protein sequence ID" value="EEH46996.1"/>
    <property type="molecule type" value="Genomic_DNA"/>
</dbReference>
<dbReference type="PANTHER" id="PTHR21310:SF37">
    <property type="entry name" value="AMINOGLYCOSIDE PHOSPHOTRANSFERASE DOMAIN-CONTAINING PROTEIN"/>
    <property type="match status" value="1"/>
</dbReference>